<evidence type="ECO:0000256" key="4">
    <source>
        <dbReference type="ARBA" id="ARBA00022827"/>
    </source>
</evidence>
<keyword evidence="5" id="KW-0560">Oxidoreductase</keyword>
<dbReference type="Pfam" id="PF13450">
    <property type="entry name" value="NAD_binding_8"/>
    <property type="match status" value="1"/>
</dbReference>
<comment type="cofactor">
    <cofactor evidence="1">
        <name>FAD</name>
        <dbReference type="ChEBI" id="CHEBI:57692"/>
    </cofactor>
</comment>
<comment type="similarity">
    <text evidence="2">Belongs to the GMC oxidoreductase family.</text>
</comment>
<evidence type="ECO:0000256" key="6">
    <source>
        <dbReference type="SAM" id="MobiDB-lite"/>
    </source>
</evidence>
<evidence type="ECO:0000259" key="7">
    <source>
        <dbReference type="Pfam" id="PF00732"/>
    </source>
</evidence>
<dbReference type="PANTHER" id="PTHR42784">
    <property type="entry name" value="PYRANOSE 2-OXIDASE"/>
    <property type="match status" value="1"/>
</dbReference>
<evidence type="ECO:0000313" key="9">
    <source>
        <dbReference type="EMBL" id="MCT4371582.1"/>
    </source>
</evidence>
<proteinExistence type="inferred from homology"/>
<dbReference type="GO" id="GO:0050660">
    <property type="term" value="F:flavin adenine dinucleotide binding"/>
    <property type="evidence" value="ECO:0007669"/>
    <property type="project" value="InterPro"/>
</dbReference>
<organism evidence="10">
    <name type="scientific">Alloyangia mangrovi</name>
    <dbReference type="NCBI Taxonomy" id="1779329"/>
    <lineage>
        <taxon>Bacteria</taxon>
        <taxon>Pseudomonadati</taxon>
        <taxon>Pseudomonadota</taxon>
        <taxon>Alphaproteobacteria</taxon>
        <taxon>Rhodobacterales</taxon>
        <taxon>Roseobacteraceae</taxon>
        <taxon>Alloyangia</taxon>
    </lineage>
</organism>
<evidence type="ECO:0000313" key="11">
    <source>
        <dbReference type="Proteomes" id="UP000217448"/>
    </source>
</evidence>
<comment type="caution">
    <text evidence="10">The sequence shown here is derived from an EMBL/GenBank/DDBJ whole genome shotgun (WGS) entry which is preliminary data.</text>
</comment>
<dbReference type="SUPFAM" id="SSF51905">
    <property type="entry name" value="FAD/NAD(P)-binding domain"/>
    <property type="match status" value="1"/>
</dbReference>
<keyword evidence="11" id="KW-1185">Reference proteome</keyword>
<dbReference type="PANTHER" id="PTHR42784:SF1">
    <property type="entry name" value="PYRANOSE 2-OXIDASE"/>
    <property type="match status" value="1"/>
</dbReference>
<reference evidence="11" key="2">
    <citation type="submission" date="2023-07" db="EMBL/GenBank/DDBJ databases">
        <title>Yangia mangrovi SAOS 153D genome.</title>
        <authorList>
            <person name="Verma A."/>
            <person name="Pal Y."/>
            <person name="Sundharam S."/>
            <person name="Bisht B."/>
            <person name="Srinivasan K."/>
        </authorList>
    </citation>
    <scope>NUCLEOTIDE SEQUENCE [LARGE SCALE GENOMIC DNA]</scope>
    <source>
        <strain evidence="11">SAOS 153D</strain>
    </source>
</reference>
<dbReference type="InterPro" id="IPR000172">
    <property type="entry name" value="GMC_OxRdtase_N"/>
</dbReference>
<reference evidence="10" key="1">
    <citation type="submission" date="2017-09" db="EMBL/GenBank/DDBJ databases">
        <title>Yangia sp. SAOS 153D whole genome sequencing.</title>
        <authorList>
            <person name="Verma A."/>
            <person name="Krishnamurthi S."/>
        </authorList>
    </citation>
    <scope>NUCLEOTIDE SEQUENCE [LARGE SCALE GENOMIC DNA]</scope>
    <source>
        <strain evidence="10">SAOS 153D</strain>
    </source>
</reference>
<feature type="domain" description="Glucose-methanol-choline oxidoreductase N-terminal" evidence="7">
    <location>
        <begin position="200"/>
        <end position="296"/>
    </location>
</feature>
<evidence type="ECO:0000256" key="3">
    <source>
        <dbReference type="ARBA" id="ARBA00022630"/>
    </source>
</evidence>
<evidence type="ECO:0000259" key="8">
    <source>
        <dbReference type="Pfam" id="PF05199"/>
    </source>
</evidence>
<sequence>MDADLVIIGSGIGGASLAAALAPSGLRILILEKGQRLGPCPEARDDRAIFLRGHFAPTEQWLSSDGTPFVAGNHYAVGGNSKFYGAVMYRFREADFAPRRHFEGVTPGWPLAYAELSPWYDAAEAMFRVRGQGGEDPTDPPRNQPYGWPAVPDEPVIAEVRRRLKCAGAHPASLPLAIDIGAWLAGGQTGWDAFPNTGMGKIDAESGPLTEALTHDNVRLLTGAEVIRLDTDPSGARIIGALVRGEGRDIMIRARGFALAAGAVQSAALLLKSANAAHPSGLANGSDQVGRNFMNHNSSAMLTINPLLRNTSVYQKTLSLNDFYDADPQTRAPLGNVQGLGRVTAAVLKSNMRWLPMPLARVLAAYAFGWFLQSEDLPDPESRVTFRDGRIVIHWQRSNMRAHRALIQRTRELMKRAGFPIVLTRTFGVRTTSHQCGTARLGQDAATSVVAPDLRSHQIGNLWITDASVLPTSAAVNPALTVAALALRAAEGIRKFLTTNDDHLRQWEDRHE</sequence>
<evidence type="ECO:0000256" key="2">
    <source>
        <dbReference type="ARBA" id="ARBA00010790"/>
    </source>
</evidence>
<keyword evidence="4" id="KW-0274">FAD</keyword>
<evidence type="ECO:0000256" key="1">
    <source>
        <dbReference type="ARBA" id="ARBA00001974"/>
    </source>
</evidence>
<feature type="region of interest" description="Disordered" evidence="6">
    <location>
        <begin position="131"/>
        <end position="150"/>
    </location>
</feature>
<feature type="domain" description="Glucose-methanol-choline oxidoreductase C-terminal" evidence="8">
    <location>
        <begin position="395"/>
        <end position="486"/>
    </location>
</feature>
<gene>
    <name evidence="10" type="ORF">CLG85_01470</name>
    <name evidence="9" type="ORF">CLG85_015150</name>
</gene>
<dbReference type="EMBL" id="NTHN01000018">
    <property type="protein sequence ID" value="PBD20875.1"/>
    <property type="molecule type" value="Genomic_DNA"/>
</dbReference>
<dbReference type="InterPro" id="IPR036188">
    <property type="entry name" value="FAD/NAD-bd_sf"/>
</dbReference>
<name>A0A2A3K0B4_9RHOB</name>
<dbReference type="OrthoDB" id="9798604at2"/>
<protein>
    <submittedName>
        <fullName evidence="10">GMC family oxidoreductase</fullName>
    </submittedName>
</protein>
<dbReference type="InterPro" id="IPR051473">
    <property type="entry name" value="P2Ox-like"/>
</dbReference>
<keyword evidence="3" id="KW-0285">Flavoprotein</keyword>
<evidence type="ECO:0000256" key="5">
    <source>
        <dbReference type="ARBA" id="ARBA00023002"/>
    </source>
</evidence>
<dbReference type="Proteomes" id="UP000217448">
    <property type="component" value="Unassembled WGS sequence"/>
</dbReference>
<dbReference type="EMBL" id="NTHN02000028">
    <property type="protein sequence ID" value="MCT4371582.1"/>
    <property type="molecule type" value="Genomic_DNA"/>
</dbReference>
<accession>A0A2A3K0B4</accession>
<dbReference type="GO" id="GO:0016614">
    <property type="term" value="F:oxidoreductase activity, acting on CH-OH group of donors"/>
    <property type="evidence" value="ECO:0007669"/>
    <property type="project" value="InterPro"/>
</dbReference>
<evidence type="ECO:0000313" key="10">
    <source>
        <dbReference type="EMBL" id="PBD20875.1"/>
    </source>
</evidence>
<dbReference type="Gene3D" id="3.50.50.60">
    <property type="entry name" value="FAD/NAD(P)-binding domain"/>
    <property type="match status" value="2"/>
</dbReference>
<dbReference type="AlphaFoldDB" id="A0A2A3K0B4"/>
<dbReference type="RefSeq" id="WP_095880652.1">
    <property type="nucleotide sequence ID" value="NZ_NTHN02000028.1"/>
</dbReference>
<reference evidence="9" key="3">
    <citation type="submission" date="2024-05" db="EMBL/GenBank/DDBJ databases">
        <title>Yangia mangrovi SAOS 153D genome.</title>
        <authorList>
            <person name="Verma A."/>
            <person name="Pal Y."/>
            <person name="Sundharam S."/>
            <person name="Bisht B."/>
            <person name="Srinivasan K."/>
        </authorList>
    </citation>
    <scope>NUCLEOTIDE SEQUENCE</scope>
    <source>
        <strain evidence="9">SAOS 153D</strain>
    </source>
</reference>
<dbReference type="Pfam" id="PF00732">
    <property type="entry name" value="GMC_oxred_N"/>
    <property type="match status" value="1"/>
</dbReference>
<dbReference type="InterPro" id="IPR007867">
    <property type="entry name" value="GMC_OxRtase_C"/>
</dbReference>
<dbReference type="Pfam" id="PF05199">
    <property type="entry name" value="GMC_oxred_C"/>
    <property type="match status" value="1"/>
</dbReference>